<dbReference type="Gene3D" id="3.30.980.10">
    <property type="entry name" value="Threonyl-trna Synthetase, Chain A, domain 2"/>
    <property type="match status" value="1"/>
</dbReference>
<dbReference type="Pfam" id="PF07973">
    <property type="entry name" value="tRNA_SAD"/>
    <property type="match status" value="1"/>
</dbReference>
<dbReference type="GO" id="GO:0004813">
    <property type="term" value="F:alanine-tRNA ligase activity"/>
    <property type="evidence" value="ECO:0007669"/>
    <property type="project" value="InterPro"/>
</dbReference>
<dbReference type="PANTHER" id="PTHR43462:SF2">
    <property type="entry name" value="THREONYL AND ALANYL TRNA SYNTHETASE SECOND ADDITIONAL DOMAIN-CONTAINING PROTEIN"/>
    <property type="match status" value="1"/>
</dbReference>
<dbReference type="SUPFAM" id="SSF55186">
    <property type="entry name" value="ThrRS/AlaRS common domain"/>
    <property type="match status" value="1"/>
</dbReference>
<evidence type="ECO:0000313" key="7">
    <source>
        <dbReference type="Proteomes" id="UP000078340"/>
    </source>
</evidence>
<dbReference type="STRING" id="33203.A0A179HJV2"/>
<dbReference type="Proteomes" id="UP000078340">
    <property type="component" value="Unassembled WGS sequence"/>
</dbReference>
<comment type="subcellular location">
    <subcellularLocation>
        <location evidence="2">Cytoplasm</location>
    </subcellularLocation>
</comment>
<dbReference type="InterPro" id="IPR018164">
    <property type="entry name" value="Ala-tRNA-synth_IIc_N"/>
</dbReference>
<dbReference type="EMBL" id="LSBH01000002">
    <property type="protein sequence ID" value="OAQ83767.1"/>
    <property type="molecule type" value="Genomic_DNA"/>
</dbReference>
<dbReference type="PROSITE" id="PS50860">
    <property type="entry name" value="AA_TRNA_LIGASE_II_ALA"/>
    <property type="match status" value="1"/>
</dbReference>
<comment type="similarity">
    <text evidence="3">Belongs to the class-II aminoacyl-tRNA synthetase family. Alax-L subfamily.</text>
</comment>
<dbReference type="EMBL" id="LSBI01000004">
    <property type="protein sequence ID" value="OAQ90547.1"/>
    <property type="molecule type" value="Genomic_DNA"/>
</dbReference>
<dbReference type="GO" id="GO:0003676">
    <property type="term" value="F:nucleic acid binding"/>
    <property type="evidence" value="ECO:0007669"/>
    <property type="project" value="InterPro"/>
</dbReference>
<dbReference type="OMA" id="ACMEFEG"/>
<dbReference type="GO" id="GO:0005524">
    <property type="term" value="F:ATP binding"/>
    <property type="evidence" value="ECO:0007669"/>
    <property type="project" value="InterPro"/>
</dbReference>
<feature type="domain" description="Alanyl-transfer RNA synthetases family profile" evidence="4">
    <location>
        <begin position="129"/>
        <end position="370"/>
    </location>
</feature>
<evidence type="ECO:0000256" key="1">
    <source>
        <dbReference type="ARBA" id="ARBA00001947"/>
    </source>
</evidence>
<name>A0A179HJV2_PURLI</name>
<dbReference type="SMART" id="SM00863">
    <property type="entry name" value="tRNA_SAD"/>
    <property type="match status" value="1"/>
</dbReference>
<dbReference type="InterPro" id="IPR018165">
    <property type="entry name" value="Ala-tRNA-synth_IIc_core"/>
</dbReference>
<dbReference type="InterPro" id="IPR012947">
    <property type="entry name" value="tRNA_SAD"/>
</dbReference>
<dbReference type="SUPFAM" id="SSF50447">
    <property type="entry name" value="Translation proteins"/>
    <property type="match status" value="1"/>
</dbReference>
<evidence type="ECO:0000259" key="4">
    <source>
        <dbReference type="PROSITE" id="PS50860"/>
    </source>
</evidence>
<comment type="caution">
    <text evidence="6">The sequence shown here is derived from an EMBL/GenBank/DDBJ whole genome shotgun (WGS) entry which is preliminary data.</text>
</comment>
<gene>
    <name evidence="5" type="ORF">VFPBJ_11781</name>
    <name evidence="6" type="ORF">VFPFJ_04706</name>
</gene>
<evidence type="ECO:0000313" key="6">
    <source>
        <dbReference type="EMBL" id="OAQ90547.1"/>
    </source>
</evidence>
<dbReference type="InterPro" id="IPR051335">
    <property type="entry name" value="Alanyl-tRNA_Editing_Enzymes"/>
</dbReference>
<organism evidence="6 7">
    <name type="scientific">Purpureocillium lilacinum</name>
    <name type="common">Paecilomyces lilacinus</name>
    <dbReference type="NCBI Taxonomy" id="33203"/>
    <lineage>
        <taxon>Eukaryota</taxon>
        <taxon>Fungi</taxon>
        <taxon>Dikarya</taxon>
        <taxon>Ascomycota</taxon>
        <taxon>Pezizomycotina</taxon>
        <taxon>Sordariomycetes</taxon>
        <taxon>Hypocreomycetidae</taxon>
        <taxon>Hypocreales</taxon>
        <taxon>Ophiocordycipitaceae</taxon>
        <taxon>Purpureocillium</taxon>
    </lineage>
</organism>
<keyword evidence="6" id="KW-0436">Ligase</keyword>
<dbReference type="Pfam" id="PF01411">
    <property type="entry name" value="tRNA-synt_2c"/>
    <property type="match status" value="1"/>
</dbReference>
<dbReference type="AlphaFoldDB" id="A0A179HJV2"/>
<evidence type="ECO:0000313" key="5">
    <source>
        <dbReference type="EMBL" id="OAQ83767.1"/>
    </source>
</evidence>
<dbReference type="GO" id="GO:0006419">
    <property type="term" value="P:alanyl-tRNA aminoacylation"/>
    <property type="evidence" value="ECO:0007669"/>
    <property type="project" value="InterPro"/>
</dbReference>
<sequence length="389" mass="41934">MYVGADCPRRCNVSLDRANQAASSSSRSGLGEARQLLQQAWVWQSSSDLRLAQMLGHRIAFLSTTLQIARATWPTGVATRRRSLCFALRVVPQCGKAKFTSAAMVSAPARSAPAHHCRVSSSLEEDVDETLRSYSTRVASAQLLSTLALEDRALFKSSAEDDVVVITKETIFYAQGGGQPFDTGSMTSMSANFQVSAVRNSVVSPGAVLHLGRYLEGAFTQGDAVEQKVDTKRRDDNSRLHTGGHVVALAVRKHLLNGAVDDVSHKDLVELGASHYPDSAYVNFQGTIEAAHKDAIQTQVDAFVDAALPVKVYFWSEEELRARCAAVPDAVAIQDRDGGLTRAVDIEGAGAYPCGGTHVKDTSLVGKVKVRKISRSKGCSRVSYTVEHP</sequence>
<evidence type="ECO:0000256" key="3">
    <source>
        <dbReference type="ARBA" id="ARBA00008429"/>
    </source>
</evidence>
<proteinExistence type="inferred from homology"/>
<accession>A0A179HJV2</accession>
<comment type="cofactor">
    <cofactor evidence="1">
        <name>Zn(2+)</name>
        <dbReference type="ChEBI" id="CHEBI:29105"/>
    </cofactor>
</comment>
<dbReference type="InterPro" id="IPR018163">
    <property type="entry name" value="Thr/Ala-tRNA-synth_IIc_edit"/>
</dbReference>
<protein>
    <submittedName>
        <fullName evidence="6">tRNA synthetases class II protein</fullName>
    </submittedName>
</protein>
<dbReference type="PANTHER" id="PTHR43462">
    <property type="entry name" value="ALANYL-TRNA EDITING PROTEIN"/>
    <property type="match status" value="1"/>
</dbReference>
<dbReference type="GO" id="GO:0005737">
    <property type="term" value="C:cytoplasm"/>
    <property type="evidence" value="ECO:0007669"/>
    <property type="project" value="UniProtKB-SubCell"/>
</dbReference>
<evidence type="ECO:0000256" key="2">
    <source>
        <dbReference type="ARBA" id="ARBA00004496"/>
    </source>
</evidence>
<reference evidence="6 7" key="1">
    <citation type="submission" date="2016-02" db="EMBL/GenBank/DDBJ databases">
        <title>Biosynthesis of antibiotic leucinostatins and their inhibition on Phytophthora in bio-control Purpureocillium lilacinum.</title>
        <authorList>
            <person name="Wang G."/>
            <person name="Liu Z."/>
            <person name="Lin R."/>
            <person name="Li E."/>
            <person name="Mao Z."/>
            <person name="Ling J."/>
            <person name="Yin W."/>
            <person name="Xie B."/>
        </authorList>
    </citation>
    <scope>NUCLEOTIDE SEQUENCE [LARGE SCALE GENOMIC DNA]</scope>
    <source>
        <strain evidence="5">PLBJ-1</strain>
        <strain evidence="6">PLFJ-1</strain>
    </source>
</reference>
<dbReference type="Proteomes" id="UP000078240">
    <property type="component" value="Unassembled WGS sequence"/>
</dbReference>
<dbReference type="InterPro" id="IPR009000">
    <property type="entry name" value="Transl_B-barrel_sf"/>
</dbReference>
<keyword evidence="6" id="KW-0030">Aminoacyl-tRNA synthetase</keyword>
<dbReference type="Gene3D" id="2.40.30.130">
    <property type="match status" value="1"/>
</dbReference>